<dbReference type="InterPro" id="IPR001387">
    <property type="entry name" value="Cro/C1-type_HTH"/>
</dbReference>
<dbReference type="InterPro" id="IPR027417">
    <property type="entry name" value="P-loop_NTPase"/>
</dbReference>
<comment type="caution">
    <text evidence="2">The sequence shown here is derived from an EMBL/GenBank/DDBJ whole genome shotgun (WGS) entry which is preliminary data.</text>
</comment>
<evidence type="ECO:0000313" key="3">
    <source>
        <dbReference type="Proteomes" id="UP001595783"/>
    </source>
</evidence>
<keyword evidence="3" id="KW-1185">Reference proteome</keyword>
<evidence type="ECO:0000259" key="1">
    <source>
        <dbReference type="Pfam" id="PF13401"/>
    </source>
</evidence>
<dbReference type="Gene3D" id="3.40.50.300">
    <property type="entry name" value="P-loop containing nucleotide triphosphate hydrolases"/>
    <property type="match status" value="1"/>
</dbReference>
<dbReference type="InterPro" id="IPR010982">
    <property type="entry name" value="Lambda_DNA-bd_dom_sf"/>
</dbReference>
<dbReference type="CDD" id="cd00093">
    <property type="entry name" value="HTH_XRE"/>
    <property type="match status" value="1"/>
</dbReference>
<dbReference type="Pfam" id="PF13401">
    <property type="entry name" value="AAA_22"/>
    <property type="match status" value="1"/>
</dbReference>
<organism evidence="2 3">
    <name type="scientific">Helicobacter baculiformis</name>
    <dbReference type="NCBI Taxonomy" id="427351"/>
    <lineage>
        <taxon>Bacteria</taxon>
        <taxon>Pseudomonadati</taxon>
        <taxon>Campylobacterota</taxon>
        <taxon>Epsilonproteobacteria</taxon>
        <taxon>Campylobacterales</taxon>
        <taxon>Helicobacteraceae</taxon>
        <taxon>Helicobacter</taxon>
    </lineage>
</organism>
<evidence type="ECO:0000313" key="2">
    <source>
        <dbReference type="EMBL" id="MFC3847576.1"/>
    </source>
</evidence>
<dbReference type="Gene3D" id="1.10.260.40">
    <property type="entry name" value="lambda repressor-like DNA-binding domains"/>
    <property type="match status" value="1"/>
</dbReference>
<dbReference type="InterPro" id="IPR049945">
    <property type="entry name" value="AAA_22"/>
</dbReference>
<dbReference type="Proteomes" id="UP001595783">
    <property type="component" value="Unassembled WGS sequence"/>
</dbReference>
<dbReference type="InterPro" id="IPR052026">
    <property type="entry name" value="ExeA_AAA_ATPase_DNA-bind"/>
</dbReference>
<dbReference type="PANTHER" id="PTHR35894">
    <property type="entry name" value="GENERAL SECRETION PATHWAY PROTEIN A-RELATED"/>
    <property type="match status" value="1"/>
</dbReference>
<accession>A0ABV7ZJL3</accession>
<feature type="domain" description="ORC1/DEAH AAA+ ATPase" evidence="1">
    <location>
        <begin position="96"/>
        <end position="207"/>
    </location>
</feature>
<protein>
    <submittedName>
        <fullName evidence="2">AAA family ATPase</fullName>
    </submittedName>
</protein>
<reference evidence="3" key="1">
    <citation type="journal article" date="2019" name="Int. J. Syst. Evol. Microbiol.">
        <title>The Global Catalogue of Microorganisms (GCM) 10K type strain sequencing project: providing services to taxonomists for standard genome sequencing and annotation.</title>
        <authorList>
            <consortium name="The Broad Institute Genomics Platform"/>
            <consortium name="The Broad Institute Genome Sequencing Center for Infectious Disease"/>
            <person name="Wu L."/>
            <person name="Ma J."/>
        </authorList>
    </citation>
    <scope>NUCLEOTIDE SEQUENCE [LARGE SCALE GENOMIC DNA]</scope>
    <source>
        <strain evidence="3">CCUG 53816</strain>
    </source>
</reference>
<sequence>MYLGKELEAFIREFHLSQAQVARSIGRSPALLSKYLKGQYEVKDVSALEASIKDFMHAHRHQAQERVKLQKSPLKELENYKNAHFFIDQAVVCEEMCLLYGEAGSGKSASLKAYAQKSPQCVLLEVIPGLNDKDFLRGLCEHMGVQSAPSVAQTILNLVKNIQARQAILLIDEAEHLKTASLEALRRLHDFTQMPIVLVGTPQLLKNLRGKHGELLQLYSRISLKYAFSAPSKADFSLLFGQHASQIAAITTNLRRACKIYKMAQRFHQIDATPLEEAINIVASMSILD</sequence>
<dbReference type="EMBL" id="JBHRZO010000014">
    <property type="protein sequence ID" value="MFC3847576.1"/>
    <property type="molecule type" value="Genomic_DNA"/>
</dbReference>
<name>A0ABV7ZJL3_9HELI</name>
<proteinExistence type="predicted"/>
<gene>
    <name evidence="2" type="ORF">ACFOPX_03370</name>
</gene>
<dbReference type="RefSeq" id="WP_104751865.1">
    <property type="nucleotide sequence ID" value="NZ_FZMF01000010.1"/>
</dbReference>
<dbReference type="SUPFAM" id="SSF52540">
    <property type="entry name" value="P-loop containing nucleoside triphosphate hydrolases"/>
    <property type="match status" value="1"/>
</dbReference>
<dbReference type="SUPFAM" id="SSF47413">
    <property type="entry name" value="lambda repressor-like DNA-binding domains"/>
    <property type="match status" value="1"/>
</dbReference>
<dbReference type="PANTHER" id="PTHR35894:SF5">
    <property type="entry name" value="MU-LIKE PROPHAGE FLUMU DNA TRANSPOSITION PROTEIN B"/>
    <property type="match status" value="1"/>
</dbReference>